<dbReference type="InterPro" id="IPR000620">
    <property type="entry name" value="EamA_dom"/>
</dbReference>
<dbReference type="PANTHER" id="PTHR22911:SF79">
    <property type="entry name" value="MOBA-LIKE NTP TRANSFERASE DOMAIN-CONTAINING PROTEIN"/>
    <property type="match status" value="1"/>
</dbReference>
<keyword evidence="1" id="KW-0812">Transmembrane</keyword>
<feature type="chain" id="PRO_5045325209" evidence="2">
    <location>
        <begin position="22"/>
        <end position="306"/>
    </location>
</feature>
<feature type="transmembrane region" description="Helical" evidence="1">
    <location>
        <begin position="157"/>
        <end position="177"/>
    </location>
</feature>
<feature type="transmembrane region" description="Helical" evidence="1">
    <location>
        <begin position="86"/>
        <end position="107"/>
    </location>
</feature>
<feature type="transmembrane region" description="Helical" evidence="1">
    <location>
        <begin position="61"/>
        <end position="80"/>
    </location>
</feature>
<keyword evidence="5" id="KW-1185">Reference proteome</keyword>
<proteinExistence type="predicted"/>
<dbReference type="Pfam" id="PF00892">
    <property type="entry name" value="EamA"/>
    <property type="match status" value="2"/>
</dbReference>
<evidence type="ECO:0000259" key="3">
    <source>
        <dbReference type="Pfam" id="PF00892"/>
    </source>
</evidence>
<reference evidence="5" key="1">
    <citation type="submission" date="2023-07" db="EMBL/GenBank/DDBJ databases">
        <title>Molecular identification of indigenous halophilic bacteria isolated from red sea cost, biodegradation of synthetic dyes and assessment of degraded metabolite toxicity.</title>
        <authorList>
            <person name="Chaieb K."/>
            <person name="Altayb H.N."/>
        </authorList>
    </citation>
    <scope>NUCLEOTIDE SEQUENCE [LARGE SCALE GENOMIC DNA]</scope>
    <source>
        <strain evidence="5">K20</strain>
    </source>
</reference>
<protein>
    <submittedName>
        <fullName evidence="4">EamA family transporter</fullName>
    </submittedName>
</protein>
<feature type="transmembrane region" description="Helical" evidence="1">
    <location>
        <begin position="251"/>
        <end position="270"/>
    </location>
</feature>
<comment type="caution">
    <text evidence="4">The sequence shown here is derived from an EMBL/GenBank/DDBJ whole genome shotgun (WGS) entry which is preliminary data.</text>
</comment>
<dbReference type="Proteomes" id="UP001199044">
    <property type="component" value="Unassembled WGS sequence"/>
</dbReference>
<evidence type="ECO:0000313" key="5">
    <source>
        <dbReference type="Proteomes" id="UP001199044"/>
    </source>
</evidence>
<feature type="domain" description="EamA" evidence="3">
    <location>
        <begin position="159"/>
        <end position="291"/>
    </location>
</feature>
<feature type="transmembrane region" description="Helical" evidence="1">
    <location>
        <begin position="31"/>
        <end position="49"/>
    </location>
</feature>
<dbReference type="PANTHER" id="PTHR22911">
    <property type="entry name" value="ACYL-MALONYL CONDENSING ENZYME-RELATED"/>
    <property type="match status" value="1"/>
</dbReference>
<evidence type="ECO:0000256" key="1">
    <source>
        <dbReference type="SAM" id="Phobius"/>
    </source>
</evidence>
<name>A0ABS7YI54_9VIBR</name>
<keyword evidence="2" id="KW-0732">Signal</keyword>
<evidence type="ECO:0000256" key="2">
    <source>
        <dbReference type="SAM" id="SignalP"/>
    </source>
</evidence>
<evidence type="ECO:0000313" key="4">
    <source>
        <dbReference type="EMBL" id="MCA2015363.1"/>
    </source>
</evidence>
<feature type="transmembrane region" description="Helical" evidence="1">
    <location>
        <begin position="276"/>
        <end position="294"/>
    </location>
</feature>
<feature type="transmembrane region" description="Helical" evidence="1">
    <location>
        <begin position="221"/>
        <end position="239"/>
    </location>
</feature>
<feature type="signal peptide" evidence="2">
    <location>
        <begin position="1"/>
        <end position="21"/>
    </location>
</feature>
<dbReference type="SUPFAM" id="SSF103481">
    <property type="entry name" value="Multidrug resistance efflux transporter EmrE"/>
    <property type="match status" value="1"/>
</dbReference>
<feature type="domain" description="EamA" evidence="3">
    <location>
        <begin position="2"/>
        <end position="136"/>
    </location>
</feature>
<dbReference type="EMBL" id="JAIWIU010000025">
    <property type="protein sequence ID" value="MCA2015363.1"/>
    <property type="molecule type" value="Genomic_DNA"/>
</dbReference>
<dbReference type="InterPro" id="IPR037185">
    <property type="entry name" value="EmrE-like"/>
</dbReference>
<sequence length="306" mass="32148">MNGILAILLASLFWGTTGTMAASVPDVTSYALGALSTGGGGLLLALTAYKSLLRDWEKLRSNVGLCLLGGVFVALYPMAFYTSMRFSGVAIGTVICIATAPFAAALLERLISKSTGWELRWLASVGFGVVGIILMTLPQASSVSGNDTSATVTDEKFVLGIVFAVLGGFTYAGYTWVAKRLIEHGVTSTSAMGCQFGISALLLLPSLWWTGHAWLADSHHLFVAGYMVVIPICLGYLLFGYGLKSVAASQATLLSLLEPVIATLLAVTIVGETLSGLGWLGMGAIMVCLIMQSWPSKSATLRQTST</sequence>
<feature type="transmembrane region" description="Helical" evidence="1">
    <location>
        <begin position="189"/>
        <end position="209"/>
    </location>
</feature>
<gene>
    <name evidence="4" type="ORF">LDJ79_04515</name>
</gene>
<feature type="transmembrane region" description="Helical" evidence="1">
    <location>
        <begin position="119"/>
        <end position="137"/>
    </location>
</feature>
<keyword evidence="1" id="KW-1133">Transmembrane helix</keyword>
<dbReference type="RefSeq" id="WP_225249746.1">
    <property type="nucleotide sequence ID" value="NZ_JAIWIU010000025.1"/>
</dbReference>
<keyword evidence="1" id="KW-0472">Membrane</keyword>
<accession>A0ABS7YI54</accession>
<organism evidence="4 5">
    <name type="scientific">Vibrio tritonius</name>
    <dbReference type="NCBI Taxonomy" id="1435069"/>
    <lineage>
        <taxon>Bacteria</taxon>
        <taxon>Pseudomonadati</taxon>
        <taxon>Pseudomonadota</taxon>
        <taxon>Gammaproteobacteria</taxon>
        <taxon>Vibrionales</taxon>
        <taxon>Vibrionaceae</taxon>
        <taxon>Vibrio</taxon>
    </lineage>
</organism>